<gene>
    <name evidence="3" type="ORF">V8G54_033132</name>
</gene>
<dbReference type="Pfam" id="PF00650">
    <property type="entry name" value="CRAL_TRIO"/>
    <property type="match status" value="1"/>
</dbReference>
<evidence type="ECO:0000259" key="2">
    <source>
        <dbReference type="PROSITE" id="PS50191"/>
    </source>
</evidence>
<sequence length="398" mass="45232">MGGGNQEAVKQLQSLMENVDEQLKNTFQVWLLICLILGVGNESVIFSEIFPFLVQNMHQGYPAETLIRFLKARDWHVAKAHKMLSDCLNWRVENEIDKVLTKPIPSDLYRAIRDSQLIGMSGYSKEVAGCIDIGSVIGVGATRSARPPKISHQCFIRMGLPVIAVGVGLSTYDKASDKYYIQSHIQINEYRDRVILPTATRKHERYIGTCVKVLDMTGLKFSALNQLRLLTAISTIDDLNYPEKTDTYYIVNAPYVFSACWKPLLQERTRRKIQVLQGCGKEELLKVMDYASLPHFCRKEDSKSSKHNASGNNENCFSFNHVFHQQLYNHIKHQAIIMESISPIRQGSFYVDIPEPDPDDAKIAKTIETEFHKLENQKNGFTNSRNGVTVNGHRNTSY</sequence>
<protein>
    <recommendedName>
        <fullName evidence="2">CRAL-TRIO domain-containing protein</fullName>
    </recommendedName>
</protein>
<dbReference type="Gene3D" id="1.10.8.20">
    <property type="entry name" value="N-terminal domain of phosphatidylinositol transfer protein sec14p"/>
    <property type="match status" value="1"/>
</dbReference>
<dbReference type="CDD" id="cd00170">
    <property type="entry name" value="SEC14"/>
    <property type="match status" value="1"/>
</dbReference>
<dbReference type="InterPro" id="IPR001251">
    <property type="entry name" value="CRAL-TRIO_dom"/>
</dbReference>
<feature type="domain" description="CRAL-TRIO" evidence="2">
    <location>
        <begin position="159"/>
        <end position="305"/>
    </location>
</feature>
<dbReference type="PANTHER" id="PTHR46226">
    <property type="entry name" value="CRAL-TRIO DOMAIN-CONTAINING PROTEIN"/>
    <property type="match status" value="1"/>
</dbReference>
<dbReference type="Pfam" id="PF03765">
    <property type="entry name" value="CRAL_TRIO_N"/>
    <property type="match status" value="1"/>
</dbReference>
<dbReference type="InterPro" id="IPR036273">
    <property type="entry name" value="CRAL/TRIO_N_dom_sf"/>
</dbReference>
<dbReference type="AlphaFoldDB" id="A0AAQ3MME0"/>
<evidence type="ECO:0000313" key="3">
    <source>
        <dbReference type="EMBL" id="WVY94044.1"/>
    </source>
</evidence>
<name>A0AAQ3MME0_VIGMU</name>
<reference evidence="3 4" key="1">
    <citation type="journal article" date="2023" name="Life. Sci Alliance">
        <title>Evolutionary insights into 3D genome organization and epigenetic landscape of Vigna mungo.</title>
        <authorList>
            <person name="Junaid A."/>
            <person name="Singh B."/>
            <person name="Bhatia S."/>
        </authorList>
    </citation>
    <scope>NUCLEOTIDE SEQUENCE [LARGE SCALE GENOMIC DNA]</scope>
    <source>
        <strain evidence="3">Urdbean</strain>
    </source>
</reference>
<dbReference type="SUPFAM" id="SSF52087">
    <property type="entry name" value="CRAL/TRIO domain"/>
    <property type="match status" value="1"/>
</dbReference>
<proteinExistence type="predicted"/>
<dbReference type="PANTHER" id="PTHR46226:SF5">
    <property type="entry name" value="PHOSPHATIDYLINOSITOL_PHOSPHATIDYLCHOLINE TRANSFER PROTEIN SFH2"/>
    <property type="match status" value="1"/>
</dbReference>
<dbReference type="Gene3D" id="3.40.525.10">
    <property type="entry name" value="CRAL-TRIO lipid binding domain"/>
    <property type="match status" value="1"/>
</dbReference>
<dbReference type="Proteomes" id="UP001374535">
    <property type="component" value="Chromosome 10"/>
</dbReference>
<dbReference type="InterPro" id="IPR036865">
    <property type="entry name" value="CRAL-TRIO_dom_sf"/>
</dbReference>
<evidence type="ECO:0000256" key="1">
    <source>
        <dbReference type="SAM" id="MobiDB-lite"/>
    </source>
</evidence>
<accession>A0AAQ3MME0</accession>
<dbReference type="EMBL" id="CP144691">
    <property type="protein sequence ID" value="WVY94044.1"/>
    <property type="molecule type" value="Genomic_DNA"/>
</dbReference>
<dbReference type="InterPro" id="IPR011074">
    <property type="entry name" value="CRAL/TRIO_N_dom"/>
</dbReference>
<feature type="region of interest" description="Disordered" evidence="1">
    <location>
        <begin position="378"/>
        <end position="398"/>
    </location>
</feature>
<dbReference type="SUPFAM" id="SSF46938">
    <property type="entry name" value="CRAL/TRIO N-terminal domain"/>
    <property type="match status" value="1"/>
</dbReference>
<dbReference type="SMART" id="SM00516">
    <property type="entry name" value="SEC14"/>
    <property type="match status" value="1"/>
</dbReference>
<dbReference type="SMART" id="SM01100">
    <property type="entry name" value="CRAL_TRIO_N"/>
    <property type="match status" value="1"/>
</dbReference>
<dbReference type="PROSITE" id="PS50191">
    <property type="entry name" value="CRAL_TRIO"/>
    <property type="match status" value="1"/>
</dbReference>
<evidence type="ECO:0000313" key="4">
    <source>
        <dbReference type="Proteomes" id="UP001374535"/>
    </source>
</evidence>
<organism evidence="3 4">
    <name type="scientific">Vigna mungo</name>
    <name type="common">Black gram</name>
    <name type="synonym">Phaseolus mungo</name>
    <dbReference type="NCBI Taxonomy" id="3915"/>
    <lineage>
        <taxon>Eukaryota</taxon>
        <taxon>Viridiplantae</taxon>
        <taxon>Streptophyta</taxon>
        <taxon>Embryophyta</taxon>
        <taxon>Tracheophyta</taxon>
        <taxon>Spermatophyta</taxon>
        <taxon>Magnoliopsida</taxon>
        <taxon>eudicotyledons</taxon>
        <taxon>Gunneridae</taxon>
        <taxon>Pentapetalae</taxon>
        <taxon>rosids</taxon>
        <taxon>fabids</taxon>
        <taxon>Fabales</taxon>
        <taxon>Fabaceae</taxon>
        <taxon>Papilionoideae</taxon>
        <taxon>50 kb inversion clade</taxon>
        <taxon>NPAAA clade</taxon>
        <taxon>indigoferoid/millettioid clade</taxon>
        <taxon>Phaseoleae</taxon>
        <taxon>Vigna</taxon>
    </lineage>
</organism>
<keyword evidence="4" id="KW-1185">Reference proteome</keyword>